<name>A0ABV0QR74_9TELE</name>
<evidence type="ECO:0000313" key="3">
    <source>
        <dbReference type="Proteomes" id="UP001434883"/>
    </source>
</evidence>
<dbReference type="CDD" id="cd00038">
    <property type="entry name" value="CAP_ED"/>
    <property type="match status" value="1"/>
</dbReference>
<gene>
    <name evidence="2" type="ORF">XENOCAPTIV_004458</name>
</gene>
<dbReference type="Gene3D" id="2.60.120.10">
    <property type="entry name" value="Jelly Rolls"/>
    <property type="match status" value="1"/>
</dbReference>
<dbReference type="Proteomes" id="UP001434883">
    <property type="component" value="Unassembled WGS sequence"/>
</dbReference>
<keyword evidence="1" id="KW-0732">Signal</keyword>
<protein>
    <submittedName>
        <fullName evidence="2">Uncharacterized protein</fullName>
    </submittedName>
</protein>
<dbReference type="InterPro" id="IPR050818">
    <property type="entry name" value="KCNH_animal-type"/>
</dbReference>
<reference evidence="2 3" key="1">
    <citation type="submission" date="2021-06" db="EMBL/GenBank/DDBJ databases">
        <authorList>
            <person name="Palmer J.M."/>
        </authorList>
    </citation>
    <scope>NUCLEOTIDE SEQUENCE [LARGE SCALE GENOMIC DNA]</scope>
    <source>
        <strain evidence="2 3">XC_2019</strain>
        <tissue evidence="2">Muscle</tissue>
    </source>
</reference>
<proteinExistence type="predicted"/>
<accession>A0ABV0QR74</accession>
<dbReference type="InterPro" id="IPR014710">
    <property type="entry name" value="RmlC-like_jellyroll"/>
</dbReference>
<evidence type="ECO:0000313" key="2">
    <source>
        <dbReference type="EMBL" id="MEQ2197872.1"/>
    </source>
</evidence>
<dbReference type="InterPro" id="IPR018490">
    <property type="entry name" value="cNMP-bd_dom_sf"/>
</dbReference>
<dbReference type="PANTHER" id="PTHR10217:SF506">
    <property type="entry name" value="POTASSIUM VOLTAGE-GATED CHANNEL SUBFAMILY H MEMBER 2"/>
    <property type="match status" value="1"/>
</dbReference>
<feature type="signal peptide" evidence="1">
    <location>
        <begin position="1"/>
        <end position="27"/>
    </location>
</feature>
<keyword evidence="3" id="KW-1185">Reference proteome</keyword>
<dbReference type="PANTHER" id="PTHR10217">
    <property type="entry name" value="VOLTAGE AND LIGAND GATED POTASSIUM CHANNEL"/>
    <property type="match status" value="1"/>
</dbReference>
<dbReference type="SUPFAM" id="SSF51206">
    <property type="entry name" value="cAMP-binding domain-like"/>
    <property type="match status" value="1"/>
</dbReference>
<feature type="chain" id="PRO_5045728024" evidence="1">
    <location>
        <begin position="28"/>
        <end position="126"/>
    </location>
</feature>
<sequence>FCLVTGLANGLLFCKLLFLWSNTGEEAGNHYGCDCRGNLCFVVFFSNCFDCSIAWKNDIFGEPINLYPRPGKSNADVRALTYCDLHKILREDILEVLDMYPEFVEHFWSNLEITFNLRDVSLEPLT</sequence>
<dbReference type="InterPro" id="IPR000595">
    <property type="entry name" value="cNMP-bd_dom"/>
</dbReference>
<organism evidence="2 3">
    <name type="scientific">Xenoophorus captivus</name>
    <dbReference type="NCBI Taxonomy" id="1517983"/>
    <lineage>
        <taxon>Eukaryota</taxon>
        <taxon>Metazoa</taxon>
        <taxon>Chordata</taxon>
        <taxon>Craniata</taxon>
        <taxon>Vertebrata</taxon>
        <taxon>Euteleostomi</taxon>
        <taxon>Actinopterygii</taxon>
        <taxon>Neopterygii</taxon>
        <taxon>Teleostei</taxon>
        <taxon>Neoteleostei</taxon>
        <taxon>Acanthomorphata</taxon>
        <taxon>Ovalentaria</taxon>
        <taxon>Atherinomorphae</taxon>
        <taxon>Cyprinodontiformes</taxon>
        <taxon>Goodeidae</taxon>
        <taxon>Xenoophorus</taxon>
    </lineage>
</organism>
<comment type="caution">
    <text evidence="2">The sequence shown here is derived from an EMBL/GenBank/DDBJ whole genome shotgun (WGS) entry which is preliminary data.</text>
</comment>
<feature type="non-terminal residue" evidence="2">
    <location>
        <position position="1"/>
    </location>
</feature>
<dbReference type="EMBL" id="JAHRIN010018276">
    <property type="protein sequence ID" value="MEQ2197872.1"/>
    <property type="molecule type" value="Genomic_DNA"/>
</dbReference>
<evidence type="ECO:0000256" key="1">
    <source>
        <dbReference type="SAM" id="SignalP"/>
    </source>
</evidence>